<evidence type="ECO:0000313" key="8">
    <source>
        <dbReference type="EMBL" id="KAG5501515.1"/>
    </source>
</evidence>
<dbReference type="GeneID" id="94289425"/>
<keyword evidence="9" id="KW-1185">Reference proteome</keyword>
<feature type="compositionally biased region" description="Polar residues" evidence="6">
    <location>
        <begin position="845"/>
        <end position="866"/>
    </location>
</feature>
<dbReference type="Pfam" id="PF13949">
    <property type="entry name" value="ALIX_LYPXL_bnd"/>
    <property type="match status" value="1"/>
</dbReference>
<dbReference type="GO" id="GO:0043328">
    <property type="term" value="P:protein transport to vacuole involved in ubiquitin-dependent protein catabolic process via the multivesicular body sorting pathway"/>
    <property type="evidence" value="ECO:0007669"/>
    <property type="project" value="TreeGrafter"/>
</dbReference>
<dbReference type="OrthoDB" id="64867at2759"/>
<feature type="compositionally biased region" description="Pro residues" evidence="6">
    <location>
        <begin position="830"/>
        <end position="842"/>
    </location>
</feature>
<dbReference type="SMART" id="SM00028">
    <property type="entry name" value="TPR"/>
    <property type="match status" value="1"/>
</dbReference>
<dbReference type="InterPro" id="IPR025304">
    <property type="entry name" value="ALIX_V_dom"/>
</dbReference>
<reference evidence="8 9" key="1">
    <citation type="submission" date="2021-02" db="EMBL/GenBank/DDBJ databases">
        <title>Porcisia hertigi Genome sequencing and assembly.</title>
        <authorList>
            <person name="Almutairi H."/>
            <person name="Gatherer D."/>
        </authorList>
    </citation>
    <scope>NUCLEOTIDE SEQUENCE [LARGE SCALE GENOMIC DNA]</scope>
    <source>
        <strain evidence="8 9">C119</strain>
    </source>
</reference>
<dbReference type="Gene3D" id="1.25.40.280">
    <property type="entry name" value="alix/aip1 like domains"/>
    <property type="match status" value="1"/>
</dbReference>
<dbReference type="CDD" id="cd09034">
    <property type="entry name" value="BRO1_Alix_like"/>
    <property type="match status" value="1"/>
</dbReference>
<evidence type="ECO:0000256" key="2">
    <source>
        <dbReference type="ARBA" id="ARBA00004496"/>
    </source>
</evidence>
<dbReference type="AlphaFoldDB" id="A0A836LAS9"/>
<evidence type="ECO:0000256" key="3">
    <source>
        <dbReference type="ARBA" id="ARBA00022490"/>
    </source>
</evidence>
<feature type="coiled-coil region" evidence="5">
    <location>
        <begin position="696"/>
        <end position="723"/>
    </location>
</feature>
<evidence type="ECO:0000256" key="5">
    <source>
        <dbReference type="SAM" id="Coils"/>
    </source>
</evidence>
<protein>
    <recommendedName>
        <fullName evidence="7">BRO1 domain-containing protein</fullName>
    </recommendedName>
</protein>
<dbReference type="InterPro" id="IPR038499">
    <property type="entry name" value="BRO1_sf"/>
</dbReference>
<dbReference type="RefSeq" id="XP_067756138.1">
    <property type="nucleotide sequence ID" value="XM_067899348.1"/>
</dbReference>
<feature type="region of interest" description="Disordered" evidence="6">
    <location>
        <begin position="824"/>
        <end position="888"/>
    </location>
</feature>
<name>A0A836LAS9_9TRYP</name>
<dbReference type="Proteomes" id="UP000674318">
    <property type="component" value="Unassembled WGS sequence"/>
</dbReference>
<dbReference type="PANTHER" id="PTHR23030">
    <property type="entry name" value="PCD6 INTERACTING PROTEIN-RELATED"/>
    <property type="match status" value="1"/>
</dbReference>
<dbReference type="Gene3D" id="1.20.140.50">
    <property type="entry name" value="alix/aip1 like domains"/>
    <property type="match status" value="1"/>
</dbReference>
<comment type="caution">
    <text evidence="8">The sequence shown here is derived from an EMBL/GenBank/DDBJ whole genome shotgun (WGS) entry which is preliminary data.</text>
</comment>
<evidence type="ECO:0000256" key="4">
    <source>
        <dbReference type="ARBA" id="ARBA00022753"/>
    </source>
</evidence>
<proteinExistence type="predicted"/>
<dbReference type="Pfam" id="PF03097">
    <property type="entry name" value="BRO1"/>
    <property type="match status" value="1"/>
</dbReference>
<feature type="domain" description="BRO1" evidence="7">
    <location>
        <begin position="15"/>
        <end position="421"/>
    </location>
</feature>
<sequence>MSGSGALNHTPDRFILLPFRLGEKDTPDWLLCSRYIATNHSSNNTTTVEDAIKSMAAYHNTIVKTCTLDDSKRTPNESFINFTLLRYCRLVGQAQAHLPLHSGKVSKNLKFVWWDSFDVSAKYESTNSNSELVSCVYNLAASYVYVAVTQAHMGSSDGVKEAFKHFQTAAGYYEMVHSMLNRLPPDQLTKGDMKQESLTMLSRLCLAQAHHCAYLKAEEGMKSKPDMLSKIATEAAKLYEDVLSSFKTSVWLTKKAARAKEVEAHLSANVCIFTARAYLHLGVQYEDSGEIGEAIAHYRKAKEHLGKLPRMPTQPLTLWVNSIVTSANTAEDKAERANMSVYFARIPKEVPEPVGLPRPIGMAMTHPSFVRFVSTRGEDPFFGIIPAHIAKTVSVWREKQRNLVNLCTAAAAHTRKSTQEKLQTLGVVAAIQAMSGEFQGRGRVPEPLRSNLLKLRDENKSPGGATSSLIEILMTSVHTCSEMYQIADSKLKEVRAELEKDQKTDERYVAAYGEQMWRAVHPASNTTPDYCSISAAICEHEESLEKWLVTPFNEAKKTMEENMRNIARLDWPIADLDALLPFVDTKEARQQSGKVMELVVKLKEFLDAKEDIERAQAEGEKVLHDKLESDDVTFGISSVESTQRDAILANCAQEISDAIEKVNEKVRQERELVPQVESLMEKIGTLQSADPITAEIQKVSNGLENARSLYQELRKELASIAQYGTKAIDDIDAVLNNAKSYTMVREIQAQEVQSRLDAQIAAKMSEMQDVENQIAQSRQRQEALQQQIASLQEQVPQGHYAQYGQHQQVPQQVAYQYHQAPSTTPAAYAYPPPPSEAPPGPPSYDQLSSFAPMSSAQPPSLQQTGAYQCPPPSGVSSVYPAYKPPYSF</sequence>
<dbReference type="EMBL" id="JAFJZO010000027">
    <property type="protein sequence ID" value="KAG5501515.1"/>
    <property type="molecule type" value="Genomic_DNA"/>
</dbReference>
<organism evidence="8 9">
    <name type="scientific">Porcisia hertigi</name>
    <dbReference type="NCBI Taxonomy" id="2761500"/>
    <lineage>
        <taxon>Eukaryota</taxon>
        <taxon>Discoba</taxon>
        <taxon>Euglenozoa</taxon>
        <taxon>Kinetoplastea</taxon>
        <taxon>Metakinetoplastina</taxon>
        <taxon>Trypanosomatida</taxon>
        <taxon>Trypanosomatidae</taxon>
        <taxon>Leishmaniinae</taxon>
        <taxon>Porcisia</taxon>
    </lineage>
</organism>
<dbReference type="InterPro" id="IPR019734">
    <property type="entry name" value="TPR_rpt"/>
</dbReference>
<gene>
    <name evidence="8" type="ORF">JKF63_03344</name>
</gene>
<dbReference type="KEGG" id="phet:94289425"/>
<dbReference type="PANTHER" id="PTHR23030:SF30">
    <property type="entry name" value="TYROSINE-PROTEIN PHOSPHATASE NON-RECEPTOR TYPE 23"/>
    <property type="match status" value="1"/>
</dbReference>
<dbReference type="PROSITE" id="PS51180">
    <property type="entry name" value="BRO1"/>
    <property type="match status" value="1"/>
</dbReference>
<dbReference type="Gene3D" id="1.20.120.560">
    <property type="entry name" value="alix/aip1 in complex with the ypdl late domain"/>
    <property type="match status" value="1"/>
</dbReference>
<evidence type="ECO:0000259" key="7">
    <source>
        <dbReference type="PROSITE" id="PS51180"/>
    </source>
</evidence>
<evidence type="ECO:0000256" key="6">
    <source>
        <dbReference type="SAM" id="MobiDB-lite"/>
    </source>
</evidence>
<keyword evidence="4" id="KW-0967">Endosome</keyword>
<keyword evidence="3" id="KW-0963">Cytoplasm</keyword>
<dbReference type="SMART" id="SM01041">
    <property type="entry name" value="BRO1"/>
    <property type="match status" value="1"/>
</dbReference>
<accession>A0A836LAS9</accession>
<comment type="subcellular location">
    <subcellularLocation>
        <location evidence="2">Cytoplasm</location>
    </subcellularLocation>
    <subcellularLocation>
        <location evidence="1">Endosome</location>
    </subcellularLocation>
</comment>
<feature type="coiled-coil region" evidence="5">
    <location>
        <begin position="753"/>
        <end position="794"/>
    </location>
</feature>
<evidence type="ECO:0000256" key="1">
    <source>
        <dbReference type="ARBA" id="ARBA00004177"/>
    </source>
</evidence>
<dbReference type="GO" id="GO:0005768">
    <property type="term" value="C:endosome"/>
    <property type="evidence" value="ECO:0007669"/>
    <property type="project" value="UniProtKB-SubCell"/>
</dbReference>
<keyword evidence="5" id="KW-0175">Coiled coil</keyword>
<evidence type="ECO:0000313" key="9">
    <source>
        <dbReference type="Proteomes" id="UP000674318"/>
    </source>
</evidence>
<dbReference type="InterPro" id="IPR004328">
    <property type="entry name" value="BRO1_dom"/>
</dbReference>